<evidence type="ECO:0000313" key="3">
    <source>
        <dbReference type="Proteomes" id="UP001430953"/>
    </source>
</evidence>
<sequence length="83" mass="9405">MDKDPSARTSLRGLHDEEFRVHTRRVHARTRRTQTRACFIAARCLVANRSALKSAIKRGRFESPRRDGGPGRVGPASRINYTT</sequence>
<evidence type="ECO:0000313" key="2">
    <source>
        <dbReference type="EMBL" id="KAL0126511.1"/>
    </source>
</evidence>
<dbReference type="EMBL" id="JADYXP020000004">
    <property type="protein sequence ID" value="KAL0126511.1"/>
    <property type="molecule type" value="Genomic_DNA"/>
</dbReference>
<gene>
    <name evidence="2" type="ORF">PUN28_005106</name>
</gene>
<name>A0AAW2GK50_9HYME</name>
<proteinExistence type="predicted"/>
<organism evidence="2 3">
    <name type="scientific">Cardiocondyla obscurior</name>
    <dbReference type="NCBI Taxonomy" id="286306"/>
    <lineage>
        <taxon>Eukaryota</taxon>
        <taxon>Metazoa</taxon>
        <taxon>Ecdysozoa</taxon>
        <taxon>Arthropoda</taxon>
        <taxon>Hexapoda</taxon>
        <taxon>Insecta</taxon>
        <taxon>Pterygota</taxon>
        <taxon>Neoptera</taxon>
        <taxon>Endopterygota</taxon>
        <taxon>Hymenoptera</taxon>
        <taxon>Apocrita</taxon>
        <taxon>Aculeata</taxon>
        <taxon>Formicoidea</taxon>
        <taxon>Formicidae</taxon>
        <taxon>Myrmicinae</taxon>
        <taxon>Cardiocondyla</taxon>
    </lineage>
</organism>
<feature type="region of interest" description="Disordered" evidence="1">
    <location>
        <begin position="57"/>
        <end position="83"/>
    </location>
</feature>
<feature type="compositionally biased region" description="Basic and acidic residues" evidence="1">
    <location>
        <begin position="59"/>
        <end position="69"/>
    </location>
</feature>
<comment type="caution">
    <text evidence="2">The sequence shown here is derived from an EMBL/GenBank/DDBJ whole genome shotgun (WGS) entry which is preliminary data.</text>
</comment>
<reference evidence="2 3" key="1">
    <citation type="submission" date="2023-03" db="EMBL/GenBank/DDBJ databases">
        <title>High recombination rates correlate with genetic variation in Cardiocondyla obscurior ants.</title>
        <authorList>
            <person name="Errbii M."/>
        </authorList>
    </citation>
    <scope>NUCLEOTIDE SEQUENCE [LARGE SCALE GENOMIC DNA]</scope>
    <source>
        <strain evidence="2">Alpha-2009</strain>
        <tissue evidence="2">Whole body</tissue>
    </source>
</reference>
<dbReference type="AlphaFoldDB" id="A0AAW2GK50"/>
<protein>
    <submittedName>
        <fullName evidence="2">Uncharacterized protein</fullName>
    </submittedName>
</protein>
<keyword evidence="3" id="KW-1185">Reference proteome</keyword>
<evidence type="ECO:0000256" key="1">
    <source>
        <dbReference type="SAM" id="MobiDB-lite"/>
    </source>
</evidence>
<accession>A0AAW2GK50</accession>
<dbReference type="Proteomes" id="UP001430953">
    <property type="component" value="Unassembled WGS sequence"/>
</dbReference>